<dbReference type="Pfam" id="PF18998">
    <property type="entry name" value="Flg_new_2"/>
    <property type="match status" value="1"/>
</dbReference>
<evidence type="ECO:0000313" key="5">
    <source>
        <dbReference type="Proteomes" id="UP001317705"/>
    </source>
</evidence>
<dbReference type="Gene3D" id="3.90.70.10">
    <property type="entry name" value="Cysteine proteinases"/>
    <property type="match status" value="1"/>
</dbReference>
<dbReference type="CDD" id="cd02248">
    <property type="entry name" value="Peptidase_C1A"/>
    <property type="match status" value="1"/>
</dbReference>
<dbReference type="InterPro" id="IPR000169">
    <property type="entry name" value="Pept_cys_AS"/>
</dbReference>
<keyword evidence="2" id="KW-0732">Signal</keyword>
<feature type="domain" description="Peptidase C1A papain C-terminal" evidence="3">
    <location>
        <begin position="88"/>
        <end position="317"/>
    </location>
</feature>
<gene>
    <name evidence="4" type="ORF">GURASL_09720</name>
</gene>
<dbReference type="PROSITE" id="PS00139">
    <property type="entry name" value="THIOL_PROTEASE_CYS"/>
    <property type="match status" value="1"/>
</dbReference>
<evidence type="ECO:0000256" key="1">
    <source>
        <dbReference type="ARBA" id="ARBA00008455"/>
    </source>
</evidence>
<reference evidence="4 5" key="1">
    <citation type="submission" date="2022-12" db="EMBL/GenBank/DDBJ databases">
        <title>Polyphasic characterization of Geotalea uranireducens NIT-SL11 newly isolated from a complex of sewage sludge and microbially reduced graphene oxide.</title>
        <authorList>
            <person name="Xie L."/>
            <person name="Yoshida N."/>
            <person name="Meng L."/>
        </authorList>
    </citation>
    <scope>NUCLEOTIDE SEQUENCE [LARGE SCALE GENOMIC DNA]</scope>
    <source>
        <strain evidence="4 5">NIT-SL11</strain>
    </source>
</reference>
<evidence type="ECO:0000256" key="2">
    <source>
        <dbReference type="SAM" id="SignalP"/>
    </source>
</evidence>
<keyword evidence="5" id="KW-1185">Reference proteome</keyword>
<dbReference type="InterPro" id="IPR000668">
    <property type="entry name" value="Peptidase_C1A_C"/>
</dbReference>
<dbReference type="Proteomes" id="UP001317705">
    <property type="component" value="Chromosome"/>
</dbReference>
<name>A0ABM8EJ67_9BACT</name>
<feature type="chain" id="PRO_5045625571" description="Peptidase C1A papain C-terminal domain-containing protein" evidence="2">
    <location>
        <begin position="21"/>
        <end position="750"/>
    </location>
</feature>
<dbReference type="SMART" id="SM00645">
    <property type="entry name" value="Pept_C1"/>
    <property type="match status" value="1"/>
</dbReference>
<dbReference type="Pfam" id="PF00112">
    <property type="entry name" value="Peptidase_C1"/>
    <property type="match status" value="1"/>
</dbReference>
<dbReference type="PANTHER" id="PTHR12411">
    <property type="entry name" value="CYSTEINE PROTEASE FAMILY C1-RELATED"/>
    <property type="match status" value="1"/>
</dbReference>
<evidence type="ECO:0000313" key="4">
    <source>
        <dbReference type="EMBL" id="BDV42049.1"/>
    </source>
</evidence>
<protein>
    <recommendedName>
        <fullName evidence="3">Peptidase C1A papain C-terminal domain-containing protein</fullName>
    </recommendedName>
</protein>
<dbReference type="InterPro" id="IPR039417">
    <property type="entry name" value="Peptidase_C1A_papain-like"/>
</dbReference>
<evidence type="ECO:0000259" key="3">
    <source>
        <dbReference type="SMART" id="SM00645"/>
    </source>
</evidence>
<organism evidence="4 5">
    <name type="scientific">Geotalea uraniireducens</name>
    <dbReference type="NCBI Taxonomy" id="351604"/>
    <lineage>
        <taxon>Bacteria</taxon>
        <taxon>Pseudomonadati</taxon>
        <taxon>Thermodesulfobacteriota</taxon>
        <taxon>Desulfuromonadia</taxon>
        <taxon>Geobacterales</taxon>
        <taxon>Geobacteraceae</taxon>
        <taxon>Geotalea</taxon>
    </lineage>
</organism>
<dbReference type="SUPFAM" id="SSF54001">
    <property type="entry name" value="Cysteine proteinases"/>
    <property type="match status" value="1"/>
</dbReference>
<dbReference type="EMBL" id="AP027151">
    <property type="protein sequence ID" value="BDV42049.1"/>
    <property type="molecule type" value="Genomic_DNA"/>
</dbReference>
<feature type="signal peptide" evidence="2">
    <location>
        <begin position="1"/>
        <end position="20"/>
    </location>
</feature>
<dbReference type="InterPro" id="IPR038765">
    <property type="entry name" value="Papain-like_cys_pep_sf"/>
</dbReference>
<dbReference type="InterPro" id="IPR044060">
    <property type="entry name" value="Bacterial_rp_domain"/>
</dbReference>
<comment type="similarity">
    <text evidence="1">Belongs to the peptidase C1 family.</text>
</comment>
<proteinExistence type="inferred from homology"/>
<sequence>MKGFVVGVLVLSLLPAVAAAADVPLEAPLNPAFLSYQTSGSLSARASVVPVPVEHPTGYIPSPLDYSHLTGATATSTIRSAIVTATTLPAAYDLRDYNRVTPVRDQGQCGACWAFGSVASLESGLLPTEGDDFSENNLKNTSGFDLAACDGGNGDMATAYFSRWSGPINEADDPYSATSSTSPSNLAPVKHVMDSLVIPPRNSYNLPDADAIKQAVMTYGAVTTSIFVDSGASSSRLSAYYKPATASYYYNYDNSINHMVAIVGWDDNYAASNFATTPPGNGAFIVKNSWGTSWGDQGYFYVSYYDTSIGQDNYVFTTAQPVTTYNRVYLYDPLGTTSSMGYNSTIGWFANIFTAQASEQLKAVAFQTLDVSTQYEVYVYTGVTAGAPRSGSLVASLSGTIANAGSHTVVLTTPVQLTQGQRFSVVVKVTASTYKYPIPMERPYAGYSSTATANAGESFISFGGTSWADITTSYANTNVCLKAFAGQDSIPPSIGSFVVPTPATSHTIPITALTATDNVGVTGYLVTASATLPTAADPGWSASAPTGYPVTGNGTITLYGWARDAVGNVSAPATAQVTVAIPTLSVAVAGSGSGTATSSPAGISCTGGSCSDLYDAGTPVTIYATPSSTSLFTGWSGDCSGTGDCSLTMSGDKTVTATFDQFPPVKAGTATMGYYADLATAYAAAPDASLFTIQAQAVEFIGDLLLNRNVAVDFSGGYDSIFSTVSGASTISGTLTIGDGSLTVNGLDIH</sequence>
<dbReference type="InterPro" id="IPR013128">
    <property type="entry name" value="Peptidase_C1A"/>
</dbReference>
<dbReference type="Pfam" id="PF18560">
    <property type="entry name" value="Lectin_like"/>
    <property type="match status" value="1"/>
</dbReference>
<dbReference type="InterPro" id="IPR040528">
    <property type="entry name" value="Lectin-like"/>
</dbReference>
<accession>A0ABM8EJ67</accession>